<gene>
    <name evidence="9 10 11" type="primary">LOC111113056</name>
</gene>
<feature type="repeat" description="ANK" evidence="3">
    <location>
        <begin position="815"/>
        <end position="847"/>
    </location>
</feature>
<keyword evidence="6" id="KW-0732">Signal</keyword>
<evidence type="ECO:0000256" key="2">
    <source>
        <dbReference type="ARBA" id="ARBA00023043"/>
    </source>
</evidence>
<dbReference type="SUPFAM" id="SSF48403">
    <property type="entry name" value="Ankyrin repeat"/>
    <property type="match status" value="2"/>
</dbReference>
<feature type="repeat" description="ANK" evidence="3">
    <location>
        <begin position="1046"/>
        <end position="1078"/>
    </location>
</feature>
<dbReference type="InterPro" id="IPR036770">
    <property type="entry name" value="Ankyrin_rpt-contain_sf"/>
</dbReference>
<reference evidence="9 10" key="1">
    <citation type="submission" date="2025-04" db="UniProtKB">
        <authorList>
            <consortium name="RefSeq"/>
        </authorList>
    </citation>
    <scope>IDENTIFICATION</scope>
    <source>
        <tissue evidence="9 10">Whole sample</tissue>
    </source>
</reference>
<evidence type="ECO:0000313" key="8">
    <source>
        <dbReference type="Proteomes" id="UP000694844"/>
    </source>
</evidence>
<name>A0A8B8BTP6_CRAVI</name>
<organism evidence="8 10">
    <name type="scientific">Crassostrea virginica</name>
    <name type="common">Eastern oyster</name>
    <dbReference type="NCBI Taxonomy" id="6565"/>
    <lineage>
        <taxon>Eukaryota</taxon>
        <taxon>Metazoa</taxon>
        <taxon>Spiralia</taxon>
        <taxon>Lophotrochozoa</taxon>
        <taxon>Mollusca</taxon>
        <taxon>Bivalvia</taxon>
        <taxon>Autobranchia</taxon>
        <taxon>Pteriomorphia</taxon>
        <taxon>Ostreida</taxon>
        <taxon>Ostreoidea</taxon>
        <taxon>Ostreidae</taxon>
        <taxon>Crassostrea</taxon>
    </lineage>
</organism>
<feature type="repeat" description="ANK" evidence="3">
    <location>
        <begin position="1112"/>
        <end position="1144"/>
    </location>
</feature>
<feature type="repeat" description="ANK" evidence="3">
    <location>
        <begin position="1277"/>
        <end position="1309"/>
    </location>
</feature>
<dbReference type="InterPro" id="IPR002110">
    <property type="entry name" value="Ankyrin_rpt"/>
</dbReference>
<dbReference type="Pfam" id="PF00023">
    <property type="entry name" value="Ank"/>
    <property type="match status" value="2"/>
</dbReference>
<accession>A0A8B8BTP6</accession>
<keyword evidence="1" id="KW-0677">Repeat</keyword>
<dbReference type="PROSITE" id="PS50297">
    <property type="entry name" value="ANK_REP_REGION"/>
    <property type="match status" value="15"/>
</dbReference>
<dbReference type="OrthoDB" id="1577640at2759"/>
<evidence type="ECO:0000256" key="3">
    <source>
        <dbReference type="PROSITE-ProRule" id="PRU00023"/>
    </source>
</evidence>
<evidence type="ECO:0000256" key="5">
    <source>
        <dbReference type="SAM" id="Phobius"/>
    </source>
</evidence>
<evidence type="ECO:0000259" key="7">
    <source>
        <dbReference type="Pfam" id="PF20720"/>
    </source>
</evidence>
<feature type="repeat" description="ANK" evidence="3">
    <location>
        <begin position="1145"/>
        <end position="1177"/>
    </location>
</feature>
<feature type="repeat" description="ANK" evidence="3">
    <location>
        <begin position="1013"/>
        <end position="1045"/>
    </location>
</feature>
<dbReference type="InterPro" id="IPR049050">
    <property type="entry name" value="nSTAND3"/>
</dbReference>
<feature type="repeat" description="ANK" evidence="3">
    <location>
        <begin position="980"/>
        <end position="1012"/>
    </location>
</feature>
<evidence type="ECO:0000256" key="6">
    <source>
        <dbReference type="SAM" id="SignalP"/>
    </source>
</evidence>
<proteinExistence type="predicted"/>
<feature type="domain" description="Novel STAND NTPase 3" evidence="7">
    <location>
        <begin position="245"/>
        <end position="399"/>
    </location>
</feature>
<dbReference type="SMART" id="SM00248">
    <property type="entry name" value="ANK"/>
    <property type="match status" value="19"/>
</dbReference>
<feature type="repeat" description="ANK" evidence="3">
    <location>
        <begin position="1244"/>
        <end position="1276"/>
    </location>
</feature>
<evidence type="ECO:0000256" key="1">
    <source>
        <dbReference type="ARBA" id="ARBA00022737"/>
    </source>
</evidence>
<evidence type="ECO:0000313" key="9">
    <source>
        <dbReference type="RefSeq" id="XP_022306717.1"/>
    </source>
</evidence>
<dbReference type="GeneID" id="111113056"/>
<keyword evidence="5" id="KW-0812">Transmembrane</keyword>
<feature type="repeat" description="ANK" evidence="3">
    <location>
        <begin position="1178"/>
        <end position="1210"/>
    </location>
</feature>
<keyword evidence="5" id="KW-1133">Transmembrane helix</keyword>
<feature type="repeat" description="ANK" evidence="3">
    <location>
        <begin position="881"/>
        <end position="913"/>
    </location>
</feature>
<feature type="region of interest" description="Disordered" evidence="4">
    <location>
        <begin position="201"/>
        <end position="222"/>
    </location>
</feature>
<dbReference type="PROSITE" id="PS50088">
    <property type="entry name" value="ANK_REPEAT"/>
    <property type="match status" value="15"/>
</dbReference>
<dbReference type="PANTHER" id="PTHR24198:SF165">
    <property type="entry name" value="ANKYRIN REPEAT-CONTAINING PROTEIN-RELATED"/>
    <property type="match status" value="1"/>
</dbReference>
<protein>
    <submittedName>
        <fullName evidence="9 10">Uncharacterized protein LOC111113056 isoform X1</fullName>
    </submittedName>
</protein>
<keyword evidence="5" id="KW-0472">Membrane</keyword>
<feature type="repeat" description="ANK" evidence="3">
    <location>
        <begin position="1211"/>
        <end position="1243"/>
    </location>
</feature>
<dbReference type="Pfam" id="PF20720">
    <property type="entry name" value="nSTAND3"/>
    <property type="match status" value="1"/>
</dbReference>
<evidence type="ECO:0000313" key="11">
    <source>
        <dbReference type="RefSeq" id="XP_022306719.1"/>
    </source>
</evidence>
<dbReference type="SUPFAM" id="SSF52540">
    <property type="entry name" value="P-loop containing nucleoside triphosphate hydrolases"/>
    <property type="match status" value="1"/>
</dbReference>
<dbReference type="Gene3D" id="1.25.40.20">
    <property type="entry name" value="Ankyrin repeat-containing domain"/>
    <property type="match status" value="7"/>
</dbReference>
<dbReference type="RefSeq" id="XP_022306719.1">
    <property type="nucleotide sequence ID" value="XM_022451011.1"/>
</dbReference>
<feature type="repeat" description="ANK" evidence="3">
    <location>
        <begin position="947"/>
        <end position="979"/>
    </location>
</feature>
<feature type="chain" id="PRO_5044666077" evidence="6">
    <location>
        <begin position="31"/>
        <end position="1343"/>
    </location>
</feature>
<feature type="transmembrane region" description="Helical" evidence="5">
    <location>
        <begin position="165"/>
        <end position="190"/>
    </location>
</feature>
<feature type="repeat" description="ANK" evidence="3">
    <location>
        <begin position="1079"/>
        <end position="1111"/>
    </location>
</feature>
<sequence length="1343" mass="150070">MDFLRTSWIAALGAFLSSFLLLYECSKLDGYNFTVWTTTSCPKNKKEWDDRSSLFNCNHESSLACLPNENYTELLEFCYPLQIILIQKGICLYLRKDDSKLYWYNCSHFQQGCPQENYKASTIYEHLSCVSLGRGCFLQEPSCKSVTEKPFQGTSSNELATYSSIWVMIVAPLLTIFFISVVATLLFLFFRRRKLKARKNNDEDAETSGGVEQQPLLGPNPDINSKEAEYEKSIFDQWEQDDKLFVSTKACKTVESIFKNSNVVIVTGHSGSGKSAIVQHIALKYRKQGWVVKNIYNVEDMHNAFKYGIFEAGKTVFVFNDPIGKESYDEALYNEWGHFRETLGILIKNVKVVLTCRTSIIRDQRARGFLEETFKRIDIDDSQYKITREEKKCIFRKHLPNERFADEEEFDQLCDSNMYFPLLCKLCGRDSNHTEDKLKIFEEPVKILKKEIETYKTKDKGVFCALVCLIFNNNELSLQNLKGNRDLFEMSLQLCELPPYTLPATIINKLDSLVGYFVKKVGEKYNFYHDFVMEVTTVVFGSENPAETIKIADLSFLRKRISVEKSEEFNTDSFKIFLNDESIPNLVNRLSEELFGDGFIEVVLNPSLRNKQVISGMETMLKGYDEQKILELLNPRETKIKTNEFKKHVIEFSYSRFDFISSHAELSPMFVLIAYRHDDLSKCCLNLLIQRNIDLKKSSLFAAVCANGDMDILKMFTNQQISKYVAEEWNEMYPIHIVSLFHNCNLLDKVVNKTIDVNTFTTGKFRWSPLMLASRIYSEKGKKRSVIESTESSRRDITVKTLIKMGAGVNLCGLKGNGPLWVACRNGHESTAQLLLNEGAEVNLYDKDGVSPLLIACQEGHGSTAQLLLNRGANVNLCDNDGKSPLFIACQEGHESTAQLLLNKGADVNLCDNDGVSPLWIACQHGYEGAAQLLLNKGAKVNLCDNDGISPLFIACQEGHESTAQLLLNKGAKVNLCNNNNVSPLWIACQHGYEGAAQLLLNMGAKVNLRDNDGISPLLIACQEGHESTAQLLLNKGAKVNLCNNNNVSPLWIACQHGYEGATKLLLKKGAKVNLRDNDGISPLFIACQEGHESTAQLLLNKGAKVNLCNNNNVSPLWIACQHGYEGAAQLLLNKGAKVNLCDNDGISPLLIACQEGHESTAQLLLNKGAKVNLCNNNNVSPLWIACQNGYESAAQLLLNNGADMNLSVHAAVSPLWIACQNGNKDIAELLLKNGANVNLCDNDGISPLYIACQNGHKCSAQLLLNNGADVNFCNSNGQSPLFVACQNGHECTAQCLLENGADVNLCNNNNVSPLRIARQSGHEDTAQLVLNYVTDVNLCGEN</sequence>
<dbReference type="RefSeq" id="XP_022306717.1">
    <property type="nucleotide sequence ID" value="XM_022451009.1"/>
</dbReference>
<keyword evidence="2 3" id="KW-0040">ANK repeat</keyword>
<dbReference type="RefSeq" id="XP_022306718.1">
    <property type="nucleotide sequence ID" value="XM_022451010.1"/>
</dbReference>
<evidence type="ECO:0000256" key="4">
    <source>
        <dbReference type="SAM" id="MobiDB-lite"/>
    </source>
</evidence>
<evidence type="ECO:0000313" key="10">
    <source>
        <dbReference type="RefSeq" id="XP_022306718.1"/>
    </source>
</evidence>
<dbReference type="Pfam" id="PF13637">
    <property type="entry name" value="Ank_4"/>
    <property type="match status" value="2"/>
</dbReference>
<dbReference type="Proteomes" id="UP000694844">
    <property type="component" value="Chromosome 9"/>
</dbReference>
<dbReference type="GO" id="GO:0005737">
    <property type="term" value="C:cytoplasm"/>
    <property type="evidence" value="ECO:0007669"/>
    <property type="project" value="TreeGrafter"/>
</dbReference>
<feature type="signal peptide" evidence="6">
    <location>
        <begin position="1"/>
        <end position="30"/>
    </location>
</feature>
<dbReference type="PANTHER" id="PTHR24198">
    <property type="entry name" value="ANKYRIN REPEAT AND PROTEIN KINASE DOMAIN-CONTAINING PROTEIN"/>
    <property type="match status" value="1"/>
</dbReference>
<dbReference type="KEGG" id="cvn:111113056"/>
<dbReference type="InterPro" id="IPR027417">
    <property type="entry name" value="P-loop_NTPase"/>
</dbReference>
<feature type="repeat" description="ANK" evidence="3">
    <location>
        <begin position="848"/>
        <end position="880"/>
    </location>
</feature>
<dbReference type="Pfam" id="PF12796">
    <property type="entry name" value="Ank_2"/>
    <property type="match status" value="4"/>
</dbReference>
<keyword evidence="8" id="KW-1185">Reference proteome</keyword>
<feature type="repeat" description="ANK" evidence="3">
    <location>
        <begin position="914"/>
        <end position="946"/>
    </location>
</feature>